<protein>
    <recommendedName>
        <fullName evidence="7">Ferredoxin</fullName>
    </recommendedName>
</protein>
<dbReference type="GO" id="GO:0005506">
    <property type="term" value="F:iron ion binding"/>
    <property type="evidence" value="ECO:0007669"/>
    <property type="project" value="UniProtKB-UniRule"/>
</dbReference>
<dbReference type="PROSITE" id="PS00198">
    <property type="entry name" value="4FE4S_FER_1"/>
    <property type="match status" value="1"/>
</dbReference>
<dbReference type="Proteomes" id="UP000000663">
    <property type="component" value="Chromosome"/>
</dbReference>
<evidence type="ECO:0000256" key="1">
    <source>
        <dbReference type="ARBA" id="ARBA00001966"/>
    </source>
</evidence>
<keyword evidence="6 7" id="KW-0411">Iron-sulfur</keyword>
<feature type="domain" description="4Fe-4S ferredoxin-type" evidence="8">
    <location>
        <begin position="32"/>
        <end position="65"/>
    </location>
</feature>
<dbReference type="GO" id="GO:0009055">
    <property type="term" value="F:electron transfer activity"/>
    <property type="evidence" value="ECO:0007669"/>
    <property type="project" value="UniProtKB-UniRule"/>
</dbReference>
<proteinExistence type="predicted"/>
<keyword evidence="4 7" id="KW-0249">Electron transport</keyword>
<accession>Q0W8U2</accession>
<dbReference type="InterPro" id="IPR017900">
    <property type="entry name" value="4Fe4S_Fe_S_CS"/>
</dbReference>
<dbReference type="EMBL" id="AM114193">
    <property type="protein sequence ID" value="CAJ35201.1"/>
    <property type="molecule type" value="Genomic_DNA"/>
</dbReference>
<evidence type="ECO:0000259" key="8">
    <source>
        <dbReference type="PROSITE" id="PS51379"/>
    </source>
</evidence>
<evidence type="ECO:0000256" key="4">
    <source>
        <dbReference type="ARBA" id="ARBA00022982"/>
    </source>
</evidence>
<evidence type="ECO:0000313" key="10">
    <source>
        <dbReference type="Proteomes" id="UP000000663"/>
    </source>
</evidence>
<dbReference type="eggNOG" id="arCOG00349">
    <property type="taxonomic scope" value="Archaea"/>
</dbReference>
<evidence type="ECO:0000256" key="7">
    <source>
        <dbReference type="RuleBase" id="RU368020"/>
    </source>
</evidence>
<keyword evidence="10" id="KW-1185">Reference proteome</keyword>
<keyword evidence="3 7" id="KW-0479">Metal-binding</keyword>
<dbReference type="Gene3D" id="3.30.70.20">
    <property type="match status" value="1"/>
</dbReference>
<dbReference type="InterPro" id="IPR017896">
    <property type="entry name" value="4Fe4S_Fe-S-bd"/>
</dbReference>
<keyword evidence="2 7" id="KW-0813">Transport</keyword>
<evidence type="ECO:0000256" key="6">
    <source>
        <dbReference type="ARBA" id="ARBA00023014"/>
    </source>
</evidence>
<dbReference type="PRINTS" id="PR00352">
    <property type="entry name" value="3FE4SFRDOXIN"/>
</dbReference>
<comment type="function">
    <text evidence="7">Ferredoxins are iron-sulfur proteins that transfer electrons in a wide variety of metabolic reactions.</text>
</comment>
<dbReference type="PROSITE" id="PS51379">
    <property type="entry name" value="4FE4S_FER_2"/>
    <property type="match status" value="2"/>
</dbReference>
<dbReference type="PANTHER" id="PTHR36923">
    <property type="entry name" value="FERREDOXIN"/>
    <property type="match status" value="1"/>
</dbReference>
<dbReference type="GO" id="GO:0016491">
    <property type="term" value="F:oxidoreductase activity"/>
    <property type="evidence" value="ECO:0007669"/>
    <property type="project" value="UniProtKB-ARBA"/>
</dbReference>
<dbReference type="SUPFAM" id="SSF54862">
    <property type="entry name" value="4Fe-4S ferredoxins"/>
    <property type="match status" value="1"/>
</dbReference>
<dbReference type="OrthoDB" id="5583at2157"/>
<organism evidence="9 10">
    <name type="scientific">Methanocella arvoryzae (strain DSM 22066 / NBRC 105507 / MRE50)</name>
    <dbReference type="NCBI Taxonomy" id="351160"/>
    <lineage>
        <taxon>Archaea</taxon>
        <taxon>Methanobacteriati</taxon>
        <taxon>Methanobacteriota</taxon>
        <taxon>Stenosarchaea group</taxon>
        <taxon>Methanomicrobia</taxon>
        <taxon>Methanocellales</taxon>
        <taxon>Methanocellaceae</taxon>
        <taxon>Methanocella</taxon>
    </lineage>
</organism>
<evidence type="ECO:0000313" key="9">
    <source>
        <dbReference type="EMBL" id="CAJ35201.1"/>
    </source>
</evidence>
<dbReference type="InterPro" id="IPR051269">
    <property type="entry name" value="Fe-S_cluster_ET"/>
</dbReference>
<dbReference type="RefSeq" id="WP_012037287.1">
    <property type="nucleotide sequence ID" value="NC_009464.1"/>
</dbReference>
<sequence>MVIPVIDKELCISCGNCVDICPDVFNWDVDDKAEVIDPNGCGTKCPDCQEAADSCPTNAITIKESGGAEASEAAGQ</sequence>
<feature type="domain" description="4Fe-4S ferredoxin-type" evidence="8">
    <location>
        <begin position="2"/>
        <end position="30"/>
    </location>
</feature>
<dbReference type="STRING" id="351160.LRC201"/>
<dbReference type="Pfam" id="PF13370">
    <property type="entry name" value="Fer4_13"/>
    <property type="match status" value="1"/>
</dbReference>
<dbReference type="GO" id="GO:0051536">
    <property type="term" value="F:iron-sulfur cluster binding"/>
    <property type="evidence" value="ECO:0007669"/>
    <property type="project" value="UniProtKB-KW"/>
</dbReference>
<dbReference type="AlphaFoldDB" id="Q0W8U2"/>
<evidence type="ECO:0000256" key="2">
    <source>
        <dbReference type="ARBA" id="ARBA00022448"/>
    </source>
</evidence>
<name>Q0W8U2_METAR</name>
<dbReference type="InterPro" id="IPR001080">
    <property type="entry name" value="3Fe4S_ferredoxin"/>
</dbReference>
<reference evidence="9 10" key="1">
    <citation type="journal article" date="2006" name="Science">
        <title>Genome of rice cluster I archaea -- the key methane producers in the rice rhizosphere.</title>
        <authorList>
            <person name="Erkel C."/>
            <person name="Kube M."/>
            <person name="Reinhardt R."/>
            <person name="Liesack W."/>
        </authorList>
    </citation>
    <scope>NUCLEOTIDE SEQUENCE [LARGE SCALE GENOMIC DNA]</scope>
    <source>
        <strain evidence="10">DSM 22066 / NBRC 105507 / MRE50</strain>
    </source>
</reference>
<evidence type="ECO:0000256" key="3">
    <source>
        <dbReference type="ARBA" id="ARBA00022723"/>
    </source>
</evidence>
<gene>
    <name evidence="9" type="primary">fdx3-1</name>
    <name evidence="9" type="ORF">LRC201</name>
</gene>
<dbReference type="GeneID" id="5143482"/>
<evidence type="ECO:0000256" key="5">
    <source>
        <dbReference type="ARBA" id="ARBA00023004"/>
    </source>
</evidence>
<dbReference type="PANTHER" id="PTHR36923:SF3">
    <property type="entry name" value="FERREDOXIN"/>
    <property type="match status" value="1"/>
</dbReference>
<keyword evidence="5 7" id="KW-0408">Iron</keyword>
<comment type="cofactor">
    <cofactor evidence="1">
        <name>[4Fe-4S] cluster</name>
        <dbReference type="ChEBI" id="CHEBI:49883"/>
    </cofactor>
</comment>
<dbReference type="KEGG" id="rci:LRC201"/>